<sequence length="217" mass="25324">MEAQKSLKSVFAGSIGMITLFAIVGQFILSAHTSKLDRIDYIIQFFSYFTILSNVMVMLCCFFTICWSKSRMGLFFTRPETITAVTLYILIVGIIYNTILRFLSHPQGLSMVVDELLHVLAPLSFFLFWWRFLDKGTIRWSHIFYWLIFPLVYLFYTLWHGSFSGFYPYPFVNVSELGMDRVILNSFGVTLVFIVIGTLLIVLGKWQNKRRSQRIKK</sequence>
<evidence type="ECO:0000313" key="2">
    <source>
        <dbReference type="Proteomes" id="UP000251241"/>
    </source>
</evidence>
<dbReference type="EMBL" id="UAUU01000011">
    <property type="protein sequence ID" value="SPZ92338.1"/>
    <property type="molecule type" value="Genomic_DNA"/>
</dbReference>
<dbReference type="Proteomes" id="UP000251241">
    <property type="component" value="Unassembled WGS sequence"/>
</dbReference>
<evidence type="ECO:0000313" key="1">
    <source>
        <dbReference type="EMBL" id="SPZ92338.1"/>
    </source>
</evidence>
<protein>
    <recommendedName>
        <fullName evidence="3">Pr6Pr family membrane protein</fullName>
    </recommendedName>
</protein>
<gene>
    <name evidence="1" type="ORF">NCTC11343_04390</name>
</gene>
<proteinExistence type="predicted"/>
<dbReference type="InterPro" id="IPR049713">
    <property type="entry name" value="Pr6Pr-like"/>
</dbReference>
<dbReference type="AlphaFoldDB" id="A0A2X2JEN3"/>
<accession>A0A2X2JEN3</accession>
<evidence type="ECO:0008006" key="3">
    <source>
        <dbReference type="Google" id="ProtNLM"/>
    </source>
</evidence>
<reference evidence="1 2" key="1">
    <citation type="submission" date="2018-06" db="EMBL/GenBank/DDBJ databases">
        <authorList>
            <consortium name="Pathogen Informatics"/>
            <person name="Doyle S."/>
        </authorList>
    </citation>
    <scope>NUCLEOTIDE SEQUENCE [LARGE SCALE GENOMIC DNA]</scope>
    <source>
        <strain evidence="1 2">NCTC11343</strain>
    </source>
</reference>
<organism evidence="1 2">
    <name type="scientific">Sphingobacterium multivorum</name>
    <dbReference type="NCBI Taxonomy" id="28454"/>
    <lineage>
        <taxon>Bacteria</taxon>
        <taxon>Pseudomonadati</taxon>
        <taxon>Bacteroidota</taxon>
        <taxon>Sphingobacteriia</taxon>
        <taxon>Sphingobacteriales</taxon>
        <taxon>Sphingobacteriaceae</taxon>
        <taxon>Sphingobacterium</taxon>
    </lineage>
</organism>
<name>A0A2X2JEN3_SPHMU</name>
<dbReference type="NCBIfam" id="NF038065">
    <property type="entry name" value="Pr6Pr"/>
    <property type="match status" value="1"/>
</dbReference>